<proteinExistence type="predicted"/>
<dbReference type="InterPro" id="IPR000182">
    <property type="entry name" value="GNAT_dom"/>
</dbReference>
<dbReference type="CDD" id="cd04301">
    <property type="entry name" value="NAT_SF"/>
    <property type="match status" value="1"/>
</dbReference>
<dbReference type="Pfam" id="PF13508">
    <property type="entry name" value="Acetyltransf_7"/>
    <property type="match status" value="1"/>
</dbReference>
<dbReference type="RefSeq" id="WP_012066311.1">
    <property type="nucleotide sequence ID" value="NC_009634.1"/>
</dbReference>
<protein>
    <submittedName>
        <fullName evidence="2">GCN5-related N-acetyltransferase</fullName>
    </submittedName>
</protein>
<accession>A6USC5</accession>
<dbReference type="SUPFAM" id="SSF55729">
    <property type="entry name" value="Acyl-CoA N-acyltransferases (Nat)"/>
    <property type="match status" value="1"/>
</dbReference>
<name>A6USC5_METVS</name>
<dbReference type="AlphaFoldDB" id="A6USC5"/>
<dbReference type="EMBL" id="CP000742">
    <property type="protein sequence ID" value="ABR55397.1"/>
    <property type="molecule type" value="Genomic_DNA"/>
</dbReference>
<dbReference type="KEGG" id="mvn:Mevan_1503"/>
<dbReference type="HOGENOM" id="CLU_081840_1_1_2"/>
<keyword evidence="3" id="KW-1185">Reference proteome</keyword>
<evidence type="ECO:0000259" key="1">
    <source>
        <dbReference type="PROSITE" id="PS51186"/>
    </source>
</evidence>
<dbReference type="Proteomes" id="UP000001107">
    <property type="component" value="Chromosome"/>
</dbReference>
<dbReference type="Gene3D" id="3.40.630.30">
    <property type="match status" value="1"/>
</dbReference>
<dbReference type="PROSITE" id="PS51186">
    <property type="entry name" value="GNAT"/>
    <property type="match status" value="1"/>
</dbReference>
<gene>
    <name evidence="2" type="ordered locus">Mevan_1503</name>
</gene>
<dbReference type="OrthoDB" id="70064at2157"/>
<dbReference type="InterPro" id="IPR016181">
    <property type="entry name" value="Acyl_CoA_acyltransferase"/>
</dbReference>
<evidence type="ECO:0000313" key="3">
    <source>
        <dbReference type="Proteomes" id="UP000001107"/>
    </source>
</evidence>
<feature type="domain" description="N-acetyltransferase" evidence="1">
    <location>
        <begin position="3"/>
        <end position="149"/>
    </location>
</feature>
<sequence length="201" mass="23110">MNISVRVENQNDYNEVENITREAFWDVYKPGCDEHLILHKLRQSSEFIKELSFVAVDGNNILGHIIYSKAKVINNNIEHEVLCMGPISVVPNYQCKGIGSLLLNHSINAAKMLNYSCIVTFGNPKYYHNFGFENAQKYGITTSNGMNFEEFMVLCLNQDSLEKISGKFHESSSFKILEEELTIFEKNFPFKEKHITDTQLK</sequence>
<organism evidence="2 3">
    <name type="scientific">Methanococcus vannielii (strain ATCC 35089 / DSM 1224 / JCM 13029 / OCM 148 / SB)</name>
    <dbReference type="NCBI Taxonomy" id="406327"/>
    <lineage>
        <taxon>Archaea</taxon>
        <taxon>Methanobacteriati</taxon>
        <taxon>Methanobacteriota</taxon>
        <taxon>Methanomada group</taxon>
        <taxon>Methanococci</taxon>
        <taxon>Methanococcales</taxon>
        <taxon>Methanococcaceae</taxon>
        <taxon>Methanococcus</taxon>
    </lineage>
</organism>
<reference evidence="2" key="1">
    <citation type="submission" date="2007-06" db="EMBL/GenBank/DDBJ databases">
        <title>Complete sequence of Methanococcus vannielii SB.</title>
        <authorList>
            <consortium name="US DOE Joint Genome Institute"/>
            <person name="Copeland A."/>
            <person name="Lucas S."/>
            <person name="Lapidus A."/>
            <person name="Barry K."/>
            <person name="Glavina del Rio T."/>
            <person name="Dalin E."/>
            <person name="Tice H."/>
            <person name="Pitluck S."/>
            <person name="Chain P."/>
            <person name="Malfatti S."/>
            <person name="Shin M."/>
            <person name="Vergez L."/>
            <person name="Schmutz J."/>
            <person name="Larimer F."/>
            <person name="Land M."/>
            <person name="Hauser L."/>
            <person name="Kyrpides N."/>
            <person name="Anderson I."/>
            <person name="Sieprawska-Lupa M."/>
            <person name="Whitman W.B."/>
            <person name="Richardson P."/>
        </authorList>
    </citation>
    <scope>NUCLEOTIDE SEQUENCE [LARGE SCALE GENOMIC DNA]</scope>
    <source>
        <strain evidence="2">SB</strain>
    </source>
</reference>
<dbReference type="GeneID" id="5324682"/>
<evidence type="ECO:0000313" key="2">
    <source>
        <dbReference type="EMBL" id="ABR55397.1"/>
    </source>
</evidence>
<dbReference type="GO" id="GO:0016747">
    <property type="term" value="F:acyltransferase activity, transferring groups other than amino-acyl groups"/>
    <property type="evidence" value="ECO:0007669"/>
    <property type="project" value="InterPro"/>
</dbReference>
<dbReference type="eggNOG" id="arCOG00849">
    <property type="taxonomic scope" value="Archaea"/>
</dbReference>